<reference evidence="2 3" key="1">
    <citation type="submission" date="2016-10" db="EMBL/GenBank/DDBJ databases">
        <title>Draft Genome sequence of Alkanindiges sp. strain H1.</title>
        <authorList>
            <person name="Subhash Y."/>
            <person name="Lee S."/>
        </authorList>
    </citation>
    <scope>NUCLEOTIDE SEQUENCE [LARGE SCALE GENOMIC DNA]</scope>
    <source>
        <strain evidence="2 3">H1</strain>
    </source>
</reference>
<feature type="transmembrane region" description="Helical" evidence="1">
    <location>
        <begin position="30"/>
        <end position="49"/>
    </location>
</feature>
<keyword evidence="1" id="KW-0812">Transmembrane</keyword>
<keyword evidence="3" id="KW-1185">Reference proteome</keyword>
<gene>
    <name evidence="2" type="ORF">BKE30_03020</name>
</gene>
<keyword evidence="1" id="KW-1133">Transmembrane helix</keyword>
<evidence type="ECO:0000256" key="1">
    <source>
        <dbReference type="SAM" id="Phobius"/>
    </source>
</evidence>
<dbReference type="STRING" id="1907941.BKE30_03020"/>
<organism evidence="2 3">
    <name type="scientific">Alkanindiges hydrocarboniclasticus</name>
    <dbReference type="NCBI Taxonomy" id="1907941"/>
    <lineage>
        <taxon>Bacteria</taxon>
        <taxon>Pseudomonadati</taxon>
        <taxon>Pseudomonadota</taxon>
        <taxon>Gammaproteobacteria</taxon>
        <taxon>Moraxellales</taxon>
        <taxon>Moraxellaceae</taxon>
        <taxon>Alkanindiges</taxon>
    </lineage>
</organism>
<accession>A0A1S8CWU8</accession>
<proteinExistence type="predicted"/>
<evidence type="ECO:0000313" key="3">
    <source>
        <dbReference type="Proteomes" id="UP000192132"/>
    </source>
</evidence>
<dbReference type="AlphaFoldDB" id="A0A1S8CWU8"/>
<name>A0A1S8CWU8_9GAMM</name>
<comment type="caution">
    <text evidence="2">The sequence shown here is derived from an EMBL/GenBank/DDBJ whole genome shotgun (WGS) entry which is preliminary data.</text>
</comment>
<protein>
    <submittedName>
        <fullName evidence="2">Uncharacterized protein</fullName>
    </submittedName>
</protein>
<keyword evidence="1" id="KW-0472">Membrane</keyword>
<sequence length="65" mass="7844">MYQVSFVKCFNCYLYFLNVKRLDQASRVHFTLSAMLLYFLDGFFFYSFYKNNLLHLPSSHQVAKQ</sequence>
<dbReference type="Proteomes" id="UP000192132">
    <property type="component" value="Unassembled WGS sequence"/>
</dbReference>
<dbReference type="EMBL" id="MLCN01000007">
    <property type="protein sequence ID" value="ONG41818.1"/>
    <property type="molecule type" value="Genomic_DNA"/>
</dbReference>
<evidence type="ECO:0000313" key="2">
    <source>
        <dbReference type="EMBL" id="ONG41818.1"/>
    </source>
</evidence>